<reference evidence="2" key="1">
    <citation type="journal article" date="2019" name="Int. J. Syst. Evol. Microbiol.">
        <title>The Global Catalogue of Microorganisms (GCM) 10K type strain sequencing project: providing services to taxonomists for standard genome sequencing and annotation.</title>
        <authorList>
            <consortium name="The Broad Institute Genomics Platform"/>
            <consortium name="The Broad Institute Genome Sequencing Center for Infectious Disease"/>
            <person name="Wu L."/>
            <person name="Ma J."/>
        </authorList>
    </citation>
    <scope>NUCLEOTIDE SEQUENCE [LARGE SCALE GENOMIC DNA]</scope>
    <source>
        <strain evidence="2">CGMCC 4.1469</strain>
    </source>
</reference>
<protein>
    <submittedName>
        <fullName evidence="1">Uncharacterized protein</fullName>
    </submittedName>
</protein>
<name>A0ABW0KWN4_9BACT</name>
<comment type="caution">
    <text evidence="1">The sequence shown here is derived from an EMBL/GenBank/DDBJ whole genome shotgun (WGS) entry which is preliminary data.</text>
</comment>
<evidence type="ECO:0000313" key="1">
    <source>
        <dbReference type="EMBL" id="MFC5457287.1"/>
    </source>
</evidence>
<organism evidence="1 2">
    <name type="scientific">Prosthecobacter fluviatilis</name>
    <dbReference type="NCBI Taxonomy" id="445931"/>
    <lineage>
        <taxon>Bacteria</taxon>
        <taxon>Pseudomonadati</taxon>
        <taxon>Verrucomicrobiota</taxon>
        <taxon>Verrucomicrobiia</taxon>
        <taxon>Verrucomicrobiales</taxon>
        <taxon>Verrucomicrobiaceae</taxon>
        <taxon>Prosthecobacter</taxon>
    </lineage>
</organism>
<dbReference type="Proteomes" id="UP001596052">
    <property type="component" value="Unassembled WGS sequence"/>
</dbReference>
<sequence length="309" mass="33382">MTVRETIAAMLSYLRTEQRAIPYAGGPDFEDPLPDALAACNAALQQMAALGPLFAAKQQRSAYFRAPAPVAVSGLSHGAYSVTGSFPAWAAGCWVDLPGDPAMNRILTLSGSTATLQFPHLSSTTSGTATVHVDTVELDPDIITVLEPVRFRGSRRSLAAASSREELAGSSCGEPRYFIESAITRDTVRLRMMISGYVSTDTVLEFQARTAPRTLTRADVYNDDPAHTDPGVALPVPANFVESIFLPLALDAFFAKPTITNYDIPSLRNQDAPALIRQQAQTALVLLERMRPQGRKPTGLWPAWSAGRY</sequence>
<dbReference type="EMBL" id="JBHSMQ010000009">
    <property type="protein sequence ID" value="MFC5457287.1"/>
    <property type="molecule type" value="Genomic_DNA"/>
</dbReference>
<accession>A0ABW0KWN4</accession>
<keyword evidence="2" id="KW-1185">Reference proteome</keyword>
<dbReference type="RefSeq" id="WP_377170420.1">
    <property type="nucleotide sequence ID" value="NZ_JBHSMQ010000009.1"/>
</dbReference>
<gene>
    <name evidence="1" type="ORF">ACFQDI_20630</name>
</gene>
<proteinExistence type="predicted"/>
<evidence type="ECO:0000313" key="2">
    <source>
        <dbReference type="Proteomes" id="UP001596052"/>
    </source>
</evidence>